<dbReference type="PRINTS" id="PR00387">
    <property type="entry name" value="PDIESTERASE1"/>
</dbReference>
<comment type="cofactor">
    <cofactor evidence="5">
        <name>a divalent metal cation</name>
        <dbReference type="ChEBI" id="CHEBI:60240"/>
    </cofactor>
    <text evidence="5">Binds 2 divalent metal cations per subunit. Site 1 may preferentially bind zinc ions, while site 2 has a preference for magnesium and/or manganese ions.</text>
</comment>
<dbReference type="PANTHER" id="PTHR11347">
    <property type="entry name" value="CYCLIC NUCLEOTIDE PHOSPHODIESTERASE"/>
    <property type="match status" value="1"/>
</dbReference>
<gene>
    <name evidence="9" type="primary">LOC108567417</name>
</gene>
<dbReference type="Proteomes" id="UP000695000">
    <property type="component" value="Unplaced"/>
</dbReference>
<evidence type="ECO:0000256" key="5">
    <source>
        <dbReference type="RuleBase" id="RU363067"/>
    </source>
</evidence>
<feature type="region of interest" description="Disordered" evidence="6">
    <location>
        <begin position="137"/>
        <end position="162"/>
    </location>
</feature>
<feature type="compositionally biased region" description="Polar residues" evidence="6">
    <location>
        <begin position="137"/>
        <end position="153"/>
    </location>
</feature>
<dbReference type="InterPro" id="IPR003607">
    <property type="entry name" value="HD/PDEase_dom"/>
</dbReference>
<evidence type="ECO:0000313" key="8">
    <source>
        <dbReference type="Proteomes" id="UP000695000"/>
    </source>
</evidence>
<accession>A0ABM1N943</accession>
<dbReference type="Gene3D" id="3.30.450.40">
    <property type="match status" value="2"/>
</dbReference>
<dbReference type="PROSITE" id="PS51845">
    <property type="entry name" value="PDEASE_I_2"/>
    <property type="match status" value="1"/>
</dbReference>
<protein>
    <recommendedName>
        <fullName evidence="5">Phosphodiesterase</fullName>
        <ecNumber evidence="5">3.1.4.-</ecNumber>
    </recommendedName>
</protein>
<dbReference type="RefSeq" id="XP_017783343.1">
    <property type="nucleotide sequence ID" value="XM_017927854.1"/>
</dbReference>
<keyword evidence="3 5" id="KW-0479">Metal-binding</keyword>
<dbReference type="InterPro" id="IPR002073">
    <property type="entry name" value="PDEase_catalytic_dom"/>
</dbReference>
<dbReference type="InterPro" id="IPR023174">
    <property type="entry name" value="PDEase_CS"/>
</dbReference>
<evidence type="ECO:0000256" key="1">
    <source>
        <dbReference type="ARBA" id="ARBA00007648"/>
    </source>
</evidence>
<feature type="compositionally biased region" description="Low complexity" evidence="6">
    <location>
        <begin position="951"/>
        <end position="964"/>
    </location>
</feature>
<organism evidence="8 9">
    <name type="scientific">Nicrophorus vespilloides</name>
    <name type="common">Boreal carrion beetle</name>
    <dbReference type="NCBI Taxonomy" id="110193"/>
    <lineage>
        <taxon>Eukaryota</taxon>
        <taxon>Metazoa</taxon>
        <taxon>Ecdysozoa</taxon>
        <taxon>Arthropoda</taxon>
        <taxon>Hexapoda</taxon>
        <taxon>Insecta</taxon>
        <taxon>Pterygota</taxon>
        <taxon>Neoptera</taxon>
        <taxon>Endopterygota</taxon>
        <taxon>Coleoptera</taxon>
        <taxon>Polyphaga</taxon>
        <taxon>Staphyliniformia</taxon>
        <taxon>Silphidae</taxon>
        <taxon>Nicrophorinae</taxon>
        <taxon>Nicrophorus</taxon>
    </lineage>
</organism>
<dbReference type="InterPro" id="IPR003018">
    <property type="entry name" value="GAF"/>
</dbReference>
<dbReference type="EC" id="3.1.4.-" evidence="5"/>
<evidence type="ECO:0000256" key="4">
    <source>
        <dbReference type="ARBA" id="ARBA00022801"/>
    </source>
</evidence>
<keyword evidence="4 5" id="KW-0378">Hydrolase</keyword>
<keyword evidence="2" id="KW-0140">cGMP</keyword>
<sequence>MSFSRKNVNLPPLDLNPRSPIKLALPLSSASPPVLWGARRKTGLVYSRNDIYYNRLERHSAKIHRCLHLRNSEESRMPGEGGGAESGLHRLHRNCYDPEYARMEAWLDEHPDFVQDYFLRKATRQVVDSWLVSHATPTSSSVELSSPTHNQSRGGSGATTPVRKISAHEFERGGLLKPMISTIDGTPTFLTSTEGQTGSGPGHSPTPGRRQRRSRHELRQLDEKELIFELVKDICNELEVRSLCHKILQNVSMLLHADRGSLFLVQGEKATCQTVGPHSQRGRYLVSKLFDVCSKSTLIEMEKKDEIRIPWGTGIVGYVAESGDPVNIPDAYKDERFNHDIDVLTGYKTRTLLCMPIKDTNGDVLGVAQVINKVGDAPFTEQDEKIFSSYLQFCGIGLRNAHLYEKSQLEVKRNQVLLDLARMIFEEQSTIEHVVFRILTHTQSLIQCQRVQVLLVHQASKGSFSRVFDFEATDLNGEDSESRTSPYESRFPINVGITGYVATTGETVSIPCAYEDPRFDHSVDDGTNFKHKTILCMAIKNSSGQIIGVIQLINKFDDLQFTKNDENFVEAFAIFCGMGIHNTHMYERAVVAIAKQSVTLEVLSYHATASLDDAQRLRKMRVPSAANFRLHEFTFDDYIMNDDETITACIRMFLDLDLVERFHMDYEVLCRWLLSVKKNYRNVTYHNWRHAFNVAQMMFSILTATQWWKIFGEAECLALIIGCLCHDLDHRGTNNSFQIKASSPLAQLYSTSTMEHHHFDQCIMILNSPGNQLLANVSPDEYSRVIRIVEEAILSTDLAVYFRKRGAFFNIVREGPRFNTEEHRELLRAMLMTVCDLAAITKPWDVEKRVAELVSSEFFEQGDIEREELNITPIDIMNREKEDQLPLMQVGFIDSICLPIYESFAALSDKLEPLVDGVRENRDHWLEIAAAQSLIPSESMEKDSNDNMTISKPSTPDSDAPSSPVHNYNSD</sequence>
<dbReference type="InterPro" id="IPR029016">
    <property type="entry name" value="GAF-like_dom_sf"/>
</dbReference>
<dbReference type="PROSITE" id="PS00126">
    <property type="entry name" value="PDEASE_I_1"/>
    <property type="match status" value="1"/>
</dbReference>
<evidence type="ECO:0000259" key="7">
    <source>
        <dbReference type="PROSITE" id="PS51845"/>
    </source>
</evidence>
<reference evidence="9" key="1">
    <citation type="submission" date="2025-08" db="UniProtKB">
        <authorList>
            <consortium name="RefSeq"/>
        </authorList>
    </citation>
    <scope>IDENTIFICATION</scope>
    <source>
        <tissue evidence="9">Whole Larva</tissue>
    </source>
</reference>
<evidence type="ECO:0000313" key="9">
    <source>
        <dbReference type="RefSeq" id="XP_017783343.1"/>
    </source>
</evidence>
<dbReference type="InterPro" id="IPR036971">
    <property type="entry name" value="PDEase_catalytic_dom_sf"/>
</dbReference>
<comment type="similarity">
    <text evidence="1 5">Belongs to the cyclic nucleotide phosphodiesterase family.</text>
</comment>
<dbReference type="CDD" id="cd00077">
    <property type="entry name" value="HDc"/>
    <property type="match status" value="1"/>
</dbReference>
<feature type="domain" description="PDEase" evidence="7">
    <location>
        <begin position="609"/>
        <end position="932"/>
    </location>
</feature>
<dbReference type="GeneID" id="108567417"/>
<keyword evidence="8" id="KW-1185">Reference proteome</keyword>
<evidence type="ECO:0000256" key="2">
    <source>
        <dbReference type="ARBA" id="ARBA00022535"/>
    </source>
</evidence>
<evidence type="ECO:0000256" key="3">
    <source>
        <dbReference type="ARBA" id="ARBA00022723"/>
    </source>
</evidence>
<evidence type="ECO:0000256" key="6">
    <source>
        <dbReference type="SAM" id="MobiDB-lite"/>
    </source>
</evidence>
<dbReference type="Pfam" id="PF01590">
    <property type="entry name" value="GAF"/>
    <property type="match status" value="2"/>
</dbReference>
<dbReference type="Pfam" id="PF00233">
    <property type="entry name" value="PDEase_I"/>
    <property type="match status" value="1"/>
</dbReference>
<feature type="region of interest" description="Disordered" evidence="6">
    <location>
        <begin position="936"/>
        <end position="971"/>
    </location>
</feature>
<dbReference type="InterPro" id="IPR023088">
    <property type="entry name" value="PDEase"/>
</dbReference>
<feature type="region of interest" description="Disordered" evidence="6">
    <location>
        <begin position="186"/>
        <end position="218"/>
    </location>
</feature>
<dbReference type="SMART" id="SM00471">
    <property type="entry name" value="HDc"/>
    <property type="match status" value="1"/>
</dbReference>
<dbReference type="SMART" id="SM00065">
    <property type="entry name" value="GAF"/>
    <property type="match status" value="2"/>
</dbReference>
<dbReference type="SUPFAM" id="SSF55781">
    <property type="entry name" value="GAF domain-like"/>
    <property type="match status" value="2"/>
</dbReference>
<dbReference type="SUPFAM" id="SSF109604">
    <property type="entry name" value="HD-domain/PDEase-like"/>
    <property type="match status" value="1"/>
</dbReference>
<proteinExistence type="inferred from homology"/>
<name>A0ABM1N943_NICVS</name>
<dbReference type="Gene3D" id="1.10.1300.10">
    <property type="entry name" value="3'5'-cyclic nucleotide phosphodiesterase, catalytic domain"/>
    <property type="match status" value="1"/>
</dbReference>